<evidence type="ECO:0000313" key="6">
    <source>
        <dbReference type="Proteomes" id="UP000054144"/>
    </source>
</evidence>
<feature type="compositionally biased region" description="Gly residues" evidence="2">
    <location>
        <begin position="237"/>
        <end position="250"/>
    </location>
</feature>
<dbReference type="PROSITE" id="PS51536">
    <property type="entry name" value="TFG"/>
    <property type="match status" value="1"/>
</dbReference>
<evidence type="ECO:0000256" key="2">
    <source>
        <dbReference type="SAM" id="MobiDB-lite"/>
    </source>
</evidence>
<dbReference type="GO" id="GO:0000932">
    <property type="term" value="C:P-body"/>
    <property type="evidence" value="ECO:0007669"/>
    <property type="project" value="TreeGrafter"/>
</dbReference>
<proteinExistence type="predicted"/>
<feature type="short sequence motif" description="TFG box" evidence="1">
    <location>
        <begin position="256"/>
        <end position="276"/>
    </location>
</feature>
<dbReference type="SMART" id="SM01199">
    <property type="entry name" value="FDF"/>
    <property type="match status" value="1"/>
</dbReference>
<evidence type="ECO:0000256" key="1">
    <source>
        <dbReference type="PROSITE-ProRule" id="PRU00869"/>
    </source>
</evidence>
<dbReference type="AlphaFoldDB" id="A0A0D7A941"/>
<accession>A0A0D7A941</accession>
<dbReference type="InterPro" id="IPR025768">
    <property type="entry name" value="TFG_box"/>
</dbReference>
<evidence type="ECO:0008006" key="7">
    <source>
        <dbReference type="Google" id="ProtNLM"/>
    </source>
</evidence>
<protein>
    <recommendedName>
        <fullName evidence="7">TFG box profile domain-containing protein</fullName>
    </recommendedName>
</protein>
<feature type="region of interest" description="Disordered" evidence="2">
    <location>
        <begin position="157"/>
        <end position="275"/>
    </location>
</feature>
<dbReference type="Gene3D" id="2.30.30.100">
    <property type="match status" value="1"/>
</dbReference>
<dbReference type="GO" id="GO:0003729">
    <property type="term" value="F:mRNA binding"/>
    <property type="evidence" value="ECO:0007669"/>
    <property type="project" value="TreeGrafter"/>
</dbReference>
<keyword evidence="6" id="KW-1185">Reference proteome</keyword>
<feature type="region of interest" description="Disordered" evidence="2">
    <location>
        <begin position="294"/>
        <end position="326"/>
    </location>
</feature>
<name>A0A0D7A941_9AGAR</name>
<dbReference type="GO" id="GO:0033962">
    <property type="term" value="P:P-body assembly"/>
    <property type="evidence" value="ECO:0007669"/>
    <property type="project" value="TreeGrafter"/>
</dbReference>
<dbReference type="InterPro" id="IPR019050">
    <property type="entry name" value="FDF_dom"/>
</dbReference>
<gene>
    <name evidence="5" type="ORF">FISHEDRAFT_75631</name>
</gene>
<feature type="domain" description="DFDF" evidence="3">
    <location>
        <begin position="183"/>
        <end position="219"/>
    </location>
</feature>
<organism evidence="5 6">
    <name type="scientific">Fistulina hepatica ATCC 64428</name>
    <dbReference type="NCBI Taxonomy" id="1128425"/>
    <lineage>
        <taxon>Eukaryota</taxon>
        <taxon>Fungi</taxon>
        <taxon>Dikarya</taxon>
        <taxon>Basidiomycota</taxon>
        <taxon>Agaricomycotina</taxon>
        <taxon>Agaricomycetes</taxon>
        <taxon>Agaricomycetidae</taxon>
        <taxon>Agaricales</taxon>
        <taxon>Fistulinaceae</taxon>
        <taxon>Fistulina</taxon>
    </lineage>
</organism>
<evidence type="ECO:0000259" key="3">
    <source>
        <dbReference type="PROSITE" id="PS51512"/>
    </source>
</evidence>
<dbReference type="SMART" id="SM01271">
    <property type="entry name" value="LSM14"/>
    <property type="match status" value="1"/>
</dbReference>
<dbReference type="Pfam" id="PF12701">
    <property type="entry name" value="LSM14"/>
    <property type="match status" value="1"/>
</dbReference>
<feature type="domain" description="TFG box profile" evidence="4">
    <location>
        <begin position="256"/>
        <end position="276"/>
    </location>
</feature>
<evidence type="ECO:0000259" key="4">
    <source>
        <dbReference type="PROSITE" id="PS51536"/>
    </source>
</evidence>
<dbReference type="SUPFAM" id="SSF50182">
    <property type="entry name" value="Sm-like ribonucleoproteins"/>
    <property type="match status" value="1"/>
</dbReference>
<dbReference type="PROSITE" id="PS51512">
    <property type="entry name" value="DFDF"/>
    <property type="match status" value="1"/>
</dbReference>
<evidence type="ECO:0000313" key="5">
    <source>
        <dbReference type="EMBL" id="KIY46441.1"/>
    </source>
</evidence>
<dbReference type="PANTHER" id="PTHR13586">
    <property type="entry name" value="SCD6 PROTEIN-RELATED"/>
    <property type="match status" value="1"/>
</dbReference>
<sequence length="326" mass="34624">MANSFIGKPLKLISQSDVRYHGTLVSIDSATSTIKLANVYAMGTENRRPPEQYIPPVMEPYEFVVFKASEVKDISEDIPQQRPTVHVDPAIVASTAAREYVPPSSYAPYPQQQAYMGGVQAQPAPPQPQQRVTPNNASIHSAAASLDAVQGAIRDLHSAPRAPRRRGPSGNGNTRSAENASPASAAGINVPTTDFDFQGSNAKFDKVHQVDESAEDDKEDHPPPAYDPSSSFFDKLSGGGGGGSGPGGRGGRGRGRGRSRREEERERNVATFGEPGGVGMIGAGAYVRGWGEFGHNRSGRGNGVYPNGRGGYRGRRREQAALGGAQ</sequence>
<dbReference type="EMBL" id="KN882032">
    <property type="protein sequence ID" value="KIY46441.1"/>
    <property type="molecule type" value="Genomic_DNA"/>
</dbReference>
<dbReference type="Proteomes" id="UP000054144">
    <property type="component" value="Unassembled WGS sequence"/>
</dbReference>
<dbReference type="InterPro" id="IPR025609">
    <property type="entry name" value="Lsm14-like_N"/>
</dbReference>
<dbReference type="GO" id="GO:0034063">
    <property type="term" value="P:stress granule assembly"/>
    <property type="evidence" value="ECO:0007669"/>
    <property type="project" value="TreeGrafter"/>
</dbReference>
<dbReference type="InterPro" id="IPR025762">
    <property type="entry name" value="DFDF"/>
</dbReference>
<dbReference type="InterPro" id="IPR010920">
    <property type="entry name" value="LSM_dom_sf"/>
</dbReference>
<reference evidence="5 6" key="1">
    <citation type="journal article" date="2015" name="Fungal Genet. Biol.">
        <title>Evolution of novel wood decay mechanisms in Agaricales revealed by the genome sequences of Fistulina hepatica and Cylindrobasidium torrendii.</title>
        <authorList>
            <person name="Floudas D."/>
            <person name="Held B.W."/>
            <person name="Riley R."/>
            <person name="Nagy L.G."/>
            <person name="Koehler G."/>
            <person name="Ransdell A.S."/>
            <person name="Younus H."/>
            <person name="Chow J."/>
            <person name="Chiniquy J."/>
            <person name="Lipzen A."/>
            <person name="Tritt A."/>
            <person name="Sun H."/>
            <person name="Haridas S."/>
            <person name="LaButti K."/>
            <person name="Ohm R.A."/>
            <person name="Kues U."/>
            <person name="Blanchette R.A."/>
            <person name="Grigoriev I.V."/>
            <person name="Minto R.E."/>
            <person name="Hibbett D.S."/>
        </authorList>
    </citation>
    <scope>NUCLEOTIDE SEQUENCE [LARGE SCALE GENOMIC DNA]</scope>
    <source>
        <strain evidence="5 6">ATCC 64428</strain>
    </source>
</reference>
<dbReference type="PANTHER" id="PTHR13586:SF0">
    <property type="entry name" value="TRAILER HITCH, ISOFORM H"/>
    <property type="match status" value="1"/>
</dbReference>
<dbReference type="OrthoDB" id="21539at2759"/>